<dbReference type="Pfam" id="PF19568">
    <property type="entry name" value="Spore_III_AA"/>
    <property type="match status" value="1"/>
</dbReference>
<keyword evidence="2" id="KW-0067">ATP-binding</keyword>
<keyword evidence="1" id="KW-0547">Nucleotide-binding</keyword>
<dbReference type="SMART" id="SM00382">
    <property type="entry name" value="AAA"/>
    <property type="match status" value="1"/>
</dbReference>
<dbReference type="InterPro" id="IPR027417">
    <property type="entry name" value="P-loop_NTPase"/>
</dbReference>
<proteinExistence type="predicted"/>
<organism evidence="4 5">
    <name type="scientific">Tetradesmus obliquus</name>
    <name type="common">Green alga</name>
    <name type="synonym">Acutodesmus obliquus</name>
    <dbReference type="NCBI Taxonomy" id="3088"/>
    <lineage>
        <taxon>Eukaryota</taxon>
        <taxon>Viridiplantae</taxon>
        <taxon>Chlorophyta</taxon>
        <taxon>core chlorophytes</taxon>
        <taxon>Chlorophyceae</taxon>
        <taxon>CS clade</taxon>
        <taxon>Sphaeropleales</taxon>
        <taxon>Scenedesmaceae</taxon>
        <taxon>Tetradesmus</taxon>
    </lineage>
</organism>
<accession>A0ABY8TPY1</accession>
<evidence type="ECO:0000313" key="4">
    <source>
        <dbReference type="EMBL" id="WIA09841.1"/>
    </source>
</evidence>
<gene>
    <name evidence="4" type="ORF">OEZ85_010055</name>
</gene>
<evidence type="ECO:0000256" key="1">
    <source>
        <dbReference type="ARBA" id="ARBA00022741"/>
    </source>
</evidence>
<keyword evidence="5" id="KW-1185">Reference proteome</keyword>
<dbReference type="CDD" id="cd00009">
    <property type="entry name" value="AAA"/>
    <property type="match status" value="1"/>
</dbReference>
<sequence>MALLPKKVQRYVRQYLPAGRQPCLMQLQADSGCALQARLSDGTTTELPVQLDMRKALKRLAAAKGLAGDTAPGQLFGSDNRAGVPGTLHRVSAMRGRQGEVLGLTYRVGRHLPGVGLLLADMLASMKRSIQGEGAERPQSLLLLDKPGVGKTTLLRDMARLMSLPPSQGGMGLAVVVVDTTNEIAGNYEQRHSCIGHARRMMVPSRQQQAQVLLEAVQNHAPDVVIIDEISTKEDAAAAKAISHRGVLLVGAAHGSSLGSLLRNTELSGLVGGVTSATRDEQARASKGGSKMHQESMDAATFVSLVELHTQNRMRLHLNVEHSLGSMLAAAERQAER</sequence>
<dbReference type="InterPro" id="IPR045735">
    <property type="entry name" value="Spore_III_AA_AAA+_ATPase"/>
</dbReference>
<name>A0ABY8TPY1_TETOB</name>
<dbReference type="PANTHER" id="PTHR20953">
    <property type="entry name" value="KINASE-RELATED"/>
    <property type="match status" value="1"/>
</dbReference>
<dbReference type="Proteomes" id="UP001244341">
    <property type="component" value="Chromosome 2b"/>
</dbReference>
<evidence type="ECO:0000256" key="2">
    <source>
        <dbReference type="ARBA" id="ARBA00022840"/>
    </source>
</evidence>
<dbReference type="InterPro" id="IPR003593">
    <property type="entry name" value="AAA+_ATPase"/>
</dbReference>
<evidence type="ECO:0000259" key="3">
    <source>
        <dbReference type="SMART" id="SM00382"/>
    </source>
</evidence>
<evidence type="ECO:0000313" key="5">
    <source>
        <dbReference type="Proteomes" id="UP001244341"/>
    </source>
</evidence>
<protein>
    <recommendedName>
        <fullName evidence="3">AAA+ ATPase domain-containing protein</fullName>
    </recommendedName>
</protein>
<dbReference type="SUPFAM" id="SSF52540">
    <property type="entry name" value="P-loop containing nucleoside triphosphate hydrolases"/>
    <property type="match status" value="1"/>
</dbReference>
<dbReference type="PANTHER" id="PTHR20953:SF13">
    <property type="entry name" value="EXPRESSED PROTEIN"/>
    <property type="match status" value="1"/>
</dbReference>
<dbReference type="EMBL" id="CP126209">
    <property type="protein sequence ID" value="WIA09841.1"/>
    <property type="molecule type" value="Genomic_DNA"/>
</dbReference>
<feature type="domain" description="AAA+ ATPase" evidence="3">
    <location>
        <begin position="137"/>
        <end position="277"/>
    </location>
</feature>
<dbReference type="Gene3D" id="3.40.50.300">
    <property type="entry name" value="P-loop containing nucleotide triphosphate hydrolases"/>
    <property type="match status" value="1"/>
</dbReference>
<reference evidence="4 5" key="1">
    <citation type="submission" date="2023-05" db="EMBL/GenBank/DDBJ databases">
        <title>A 100% complete, gapless, phased diploid assembly of the Scenedesmus obliquus UTEX 3031 genome.</title>
        <authorList>
            <person name="Biondi T.C."/>
            <person name="Hanschen E.R."/>
            <person name="Kwon T."/>
            <person name="Eng W."/>
            <person name="Kruse C.P.S."/>
            <person name="Koehler S.I."/>
            <person name="Kunde Y."/>
            <person name="Gleasner C.D."/>
            <person name="You Mak K.T."/>
            <person name="Polle J."/>
            <person name="Hovde B.T."/>
            <person name="Starkenburg S.R."/>
        </authorList>
    </citation>
    <scope>NUCLEOTIDE SEQUENCE [LARGE SCALE GENOMIC DNA]</scope>
    <source>
        <strain evidence="4 5">DOE0152z</strain>
    </source>
</reference>